<evidence type="ECO:0000313" key="6">
    <source>
        <dbReference type="Proteomes" id="UP000007799"/>
    </source>
</evidence>
<accession>F2U6W7</accession>
<dbReference type="InterPro" id="IPR013892">
    <property type="entry name" value="Cyt_c_biogenesis_Cmc1-like"/>
</dbReference>
<protein>
    <recommendedName>
        <fullName evidence="3">COX assembly mitochondrial protein</fullName>
    </recommendedName>
</protein>
<dbReference type="GeneID" id="16075683"/>
<dbReference type="AlphaFoldDB" id="F2U6W7"/>
<dbReference type="Proteomes" id="UP000007799">
    <property type="component" value="Unassembled WGS sequence"/>
</dbReference>
<evidence type="ECO:0000256" key="2">
    <source>
        <dbReference type="ARBA" id="ARBA00023157"/>
    </source>
</evidence>
<dbReference type="Pfam" id="PF08583">
    <property type="entry name" value="Cmc1"/>
    <property type="match status" value="1"/>
</dbReference>
<keyword evidence="2" id="KW-1015">Disulfide bond</keyword>
<name>F2U6W7_SALR5</name>
<comment type="similarity">
    <text evidence="1 3">Belongs to the CMC family.</text>
</comment>
<gene>
    <name evidence="5" type="ORF">PTSG_04207</name>
</gene>
<evidence type="ECO:0000256" key="4">
    <source>
        <dbReference type="SAM" id="MobiDB-lite"/>
    </source>
</evidence>
<organism evidence="6">
    <name type="scientific">Salpingoeca rosetta (strain ATCC 50818 / BSB-021)</name>
    <dbReference type="NCBI Taxonomy" id="946362"/>
    <lineage>
        <taxon>Eukaryota</taxon>
        <taxon>Choanoflagellata</taxon>
        <taxon>Craspedida</taxon>
        <taxon>Salpingoecidae</taxon>
        <taxon>Salpingoeca</taxon>
    </lineage>
</organism>
<reference evidence="5" key="1">
    <citation type="submission" date="2009-08" db="EMBL/GenBank/DDBJ databases">
        <title>Annotation of Salpingoeca rosetta.</title>
        <authorList>
            <consortium name="The Broad Institute Genome Sequencing Platform"/>
            <person name="Russ C."/>
            <person name="Cuomo C."/>
            <person name="Burger G."/>
            <person name="Gray M.W."/>
            <person name="Holland P.W.H."/>
            <person name="King N."/>
            <person name="Lang F.B.F."/>
            <person name="Roger A.J."/>
            <person name="Ruiz-Trillo I."/>
            <person name="Young S.K."/>
            <person name="Zeng Q."/>
            <person name="Gargeya S."/>
            <person name="Alvarado L."/>
            <person name="Berlin A."/>
            <person name="Chapman S.B."/>
            <person name="Chen Z."/>
            <person name="Freedman E."/>
            <person name="Gellesch M."/>
            <person name="Goldberg J."/>
            <person name="Griggs A."/>
            <person name="Gujja S."/>
            <person name="Heilman E."/>
            <person name="Heiman D."/>
            <person name="Howarth C."/>
            <person name="Mehta T."/>
            <person name="Neiman D."/>
            <person name="Pearson M."/>
            <person name="Roberts A."/>
            <person name="Saif S."/>
            <person name="Shea T."/>
            <person name="Shenoy N."/>
            <person name="Sisk P."/>
            <person name="Stolte C."/>
            <person name="Sykes S."/>
            <person name="White J."/>
            <person name="Yandava C."/>
            <person name="Haas B."/>
            <person name="Nusbaum C."/>
            <person name="Birren B."/>
        </authorList>
    </citation>
    <scope>NUCLEOTIDE SEQUENCE [LARGE SCALE GENOMIC DNA]</scope>
    <source>
        <strain evidence="5">ATCC 50818</strain>
    </source>
</reference>
<dbReference type="KEGG" id="sre:PTSG_04207"/>
<sequence length="102" mass="11780">MSNTAQRQEKQTAKAEALHACREAYEAVRQCHNKSTFSIFGSLCLDETKAFMRCYREHAGELKTRSMGVVVDWDRFLYDDEDNKDHTNSSSTNNSSQEEKHQ</sequence>
<feature type="region of interest" description="Disordered" evidence="4">
    <location>
        <begin position="80"/>
        <end position="102"/>
    </location>
</feature>
<comment type="subcellular location">
    <subcellularLocation>
        <location evidence="3">Mitochondrion</location>
    </subcellularLocation>
</comment>
<proteinExistence type="inferred from homology"/>
<keyword evidence="6" id="KW-1185">Reference proteome</keyword>
<keyword evidence="3" id="KW-0496">Mitochondrion</keyword>
<dbReference type="InParanoid" id="F2U6W7"/>
<dbReference type="GO" id="GO:0005739">
    <property type="term" value="C:mitochondrion"/>
    <property type="evidence" value="ECO:0007669"/>
    <property type="project" value="UniProtKB-SubCell"/>
</dbReference>
<dbReference type="RefSeq" id="XP_004995103.1">
    <property type="nucleotide sequence ID" value="XM_004995046.1"/>
</dbReference>
<evidence type="ECO:0000313" key="5">
    <source>
        <dbReference type="EMBL" id="EGD83599.1"/>
    </source>
</evidence>
<evidence type="ECO:0000256" key="1">
    <source>
        <dbReference type="ARBA" id="ARBA00007347"/>
    </source>
</evidence>
<evidence type="ECO:0000256" key="3">
    <source>
        <dbReference type="RuleBase" id="RU364104"/>
    </source>
</evidence>
<dbReference type="EMBL" id="GL832963">
    <property type="protein sequence ID" value="EGD83599.1"/>
    <property type="molecule type" value="Genomic_DNA"/>
</dbReference>